<evidence type="ECO:0000313" key="2">
    <source>
        <dbReference type="EMBL" id="CAK9086788.1"/>
    </source>
</evidence>
<accession>A0ABP0QF58</accession>
<keyword evidence="4" id="KW-1185">Reference proteome</keyword>
<evidence type="ECO:0000313" key="4">
    <source>
        <dbReference type="Proteomes" id="UP001642484"/>
    </source>
</evidence>
<protein>
    <submittedName>
        <fullName evidence="3">Uncharacterized protein</fullName>
    </submittedName>
</protein>
<feature type="region of interest" description="Disordered" evidence="1">
    <location>
        <begin position="74"/>
        <end position="109"/>
    </location>
</feature>
<feature type="compositionally biased region" description="Polar residues" evidence="1">
    <location>
        <begin position="90"/>
        <end position="101"/>
    </location>
</feature>
<name>A0ABP0QF58_9DINO</name>
<proteinExistence type="predicted"/>
<organism evidence="3 4">
    <name type="scientific">Durusdinium trenchii</name>
    <dbReference type="NCBI Taxonomy" id="1381693"/>
    <lineage>
        <taxon>Eukaryota</taxon>
        <taxon>Sar</taxon>
        <taxon>Alveolata</taxon>
        <taxon>Dinophyceae</taxon>
        <taxon>Suessiales</taxon>
        <taxon>Symbiodiniaceae</taxon>
        <taxon>Durusdinium</taxon>
    </lineage>
</organism>
<comment type="caution">
    <text evidence="3">The sequence shown here is derived from an EMBL/GenBank/DDBJ whole genome shotgun (WGS) entry which is preliminary data.</text>
</comment>
<evidence type="ECO:0000313" key="3">
    <source>
        <dbReference type="EMBL" id="CAK9086881.1"/>
    </source>
</evidence>
<feature type="compositionally biased region" description="Basic and acidic residues" evidence="1">
    <location>
        <begin position="157"/>
        <end position="174"/>
    </location>
</feature>
<feature type="compositionally biased region" description="Polar residues" evidence="1">
    <location>
        <begin position="135"/>
        <end position="144"/>
    </location>
</feature>
<dbReference type="EMBL" id="CAXAMN010024461">
    <property type="protein sequence ID" value="CAK9086881.1"/>
    <property type="molecule type" value="Genomic_DNA"/>
</dbReference>
<sequence length="275" mass="30217">MAGDVGDAFIEESDTGFPLNIIPEDYVQPPLAMLWEHTAQTEMLTACANVQPQNLGKTFDDDLDAKTLVLGQYEEDSQVPEPSPIAAEPNSVQPNSETFQDGETRDSERLSEAVIGESHGPGTEPEMAGEAIATGGSNEDQLAGNQPLPGKAKKRERSHEEVANHRKTSREWHSKWVKKGVPRTEPAPAPRAADEPSDPPAPAAPEIDVDPDMLQKAISGDMRSVKSMFLKHWFENHKDEMKNLSHTEKLKNGTAAWMESILRAQIMAGRSGRQY</sequence>
<gene>
    <name evidence="2" type="ORF">CCMP2556_LOCUS42027</name>
    <name evidence="3" type="ORF">CCMP2556_LOCUS42065</name>
</gene>
<feature type="region of interest" description="Disordered" evidence="1">
    <location>
        <begin position="135"/>
        <end position="209"/>
    </location>
</feature>
<reference evidence="3 4" key="1">
    <citation type="submission" date="2024-02" db="EMBL/GenBank/DDBJ databases">
        <authorList>
            <person name="Chen Y."/>
            <person name="Shah S."/>
            <person name="Dougan E. K."/>
            <person name="Thang M."/>
            <person name="Chan C."/>
        </authorList>
    </citation>
    <scope>NUCLEOTIDE SEQUENCE [LARGE SCALE GENOMIC DNA]</scope>
</reference>
<evidence type="ECO:0000256" key="1">
    <source>
        <dbReference type="SAM" id="MobiDB-lite"/>
    </source>
</evidence>
<dbReference type="Proteomes" id="UP001642484">
    <property type="component" value="Unassembled WGS sequence"/>
</dbReference>
<dbReference type="EMBL" id="CAXAMN010024450">
    <property type="protein sequence ID" value="CAK9086788.1"/>
    <property type="molecule type" value="Genomic_DNA"/>
</dbReference>